<keyword evidence="2" id="KW-1185">Reference proteome</keyword>
<protein>
    <submittedName>
        <fullName evidence="1">5342_t:CDS:1</fullName>
    </submittedName>
</protein>
<feature type="non-terminal residue" evidence="1">
    <location>
        <position position="1"/>
    </location>
</feature>
<comment type="caution">
    <text evidence="1">The sequence shown here is derived from an EMBL/GenBank/DDBJ whole genome shotgun (WGS) entry which is preliminary data.</text>
</comment>
<gene>
    <name evidence="1" type="ORF">SCALOS_LOCUS10113</name>
</gene>
<sequence length="75" mass="8516">DLAICEKFIKEELNRLLQQGLIKVSYSPWTSSVLVVGKANRKFRLVIDYCQLNKVTKSDTYSLPCIADMIDALAH</sequence>
<organism evidence="1 2">
    <name type="scientific">Scutellospora calospora</name>
    <dbReference type="NCBI Taxonomy" id="85575"/>
    <lineage>
        <taxon>Eukaryota</taxon>
        <taxon>Fungi</taxon>
        <taxon>Fungi incertae sedis</taxon>
        <taxon>Mucoromycota</taxon>
        <taxon>Glomeromycotina</taxon>
        <taxon>Glomeromycetes</taxon>
        <taxon>Diversisporales</taxon>
        <taxon>Gigasporaceae</taxon>
        <taxon>Scutellospora</taxon>
    </lineage>
</organism>
<dbReference type="Proteomes" id="UP000789860">
    <property type="component" value="Unassembled WGS sequence"/>
</dbReference>
<evidence type="ECO:0000313" key="2">
    <source>
        <dbReference type="Proteomes" id="UP000789860"/>
    </source>
</evidence>
<proteinExistence type="predicted"/>
<feature type="non-terminal residue" evidence="1">
    <location>
        <position position="75"/>
    </location>
</feature>
<reference evidence="1" key="1">
    <citation type="submission" date="2021-06" db="EMBL/GenBank/DDBJ databases">
        <authorList>
            <person name="Kallberg Y."/>
            <person name="Tangrot J."/>
            <person name="Rosling A."/>
        </authorList>
    </citation>
    <scope>NUCLEOTIDE SEQUENCE</scope>
    <source>
        <strain evidence="1">AU212A</strain>
    </source>
</reference>
<accession>A0ACA9PAT2</accession>
<evidence type="ECO:0000313" key="1">
    <source>
        <dbReference type="EMBL" id="CAG8690583.1"/>
    </source>
</evidence>
<name>A0ACA9PAT2_9GLOM</name>
<dbReference type="EMBL" id="CAJVPM010035633">
    <property type="protein sequence ID" value="CAG8690583.1"/>
    <property type="molecule type" value="Genomic_DNA"/>
</dbReference>